<protein>
    <submittedName>
        <fullName evidence="5">GntR family transcriptional regulator</fullName>
    </submittedName>
</protein>
<dbReference type="Pfam" id="PF00392">
    <property type="entry name" value="GntR"/>
    <property type="match status" value="1"/>
</dbReference>
<dbReference type="PANTHER" id="PTHR44846:SF1">
    <property type="entry name" value="MANNOSYL-D-GLYCERATE TRANSPORT_METABOLISM SYSTEM REPRESSOR MNGR-RELATED"/>
    <property type="match status" value="1"/>
</dbReference>
<dbReference type="InterPro" id="IPR011663">
    <property type="entry name" value="UTRA"/>
</dbReference>
<dbReference type="InterPro" id="IPR000524">
    <property type="entry name" value="Tscrpt_reg_HTH_GntR"/>
</dbReference>
<evidence type="ECO:0000259" key="4">
    <source>
        <dbReference type="PROSITE" id="PS50949"/>
    </source>
</evidence>
<dbReference type="SUPFAM" id="SSF46785">
    <property type="entry name" value="Winged helix' DNA-binding domain"/>
    <property type="match status" value="1"/>
</dbReference>
<evidence type="ECO:0000313" key="5">
    <source>
        <dbReference type="EMBL" id="GAA5226786.1"/>
    </source>
</evidence>
<dbReference type="Gene3D" id="3.40.1410.10">
    <property type="entry name" value="Chorismate lyase-like"/>
    <property type="match status" value="1"/>
</dbReference>
<dbReference type="SMART" id="SM00866">
    <property type="entry name" value="UTRA"/>
    <property type="match status" value="1"/>
</dbReference>
<reference evidence="6" key="1">
    <citation type="journal article" date="2019" name="Int. J. Syst. Evol. Microbiol.">
        <title>The Global Catalogue of Microorganisms (GCM) 10K type strain sequencing project: providing services to taxonomists for standard genome sequencing and annotation.</title>
        <authorList>
            <consortium name="The Broad Institute Genomics Platform"/>
            <consortium name="The Broad Institute Genome Sequencing Center for Infectious Disease"/>
            <person name="Wu L."/>
            <person name="Ma J."/>
        </authorList>
    </citation>
    <scope>NUCLEOTIDE SEQUENCE [LARGE SCALE GENOMIC DNA]</scope>
    <source>
        <strain evidence="6">JCM 18952</strain>
    </source>
</reference>
<evidence type="ECO:0000256" key="3">
    <source>
        <dbReference type="ARBA" id="ARBA00023163"/>
    </source>
</evidence>
<dbReference type="SUPFAM" id="SSF64288">
    <property type="entry name" value="Chorismate lyase-like"/>
    <property type="match status" value="1"/>
</dbReference>
<dbReference type="PANTHER" id="PTHR44846">
    <property type="entry name" value="MANNOSYL-D-GLYCERATE TRANSPORT/METABOLISM SYSTEM REPRESSOR MNGR-RELATED"/>
    <property type="match status" value="1"/>
</dbReference>
<organism evidence="5 6">
    <name type="scientific">Paeniglutamicibacter antarcticus</name>
    <dbReference type="NCBI Taxonomy" id="494023"/>
    <lineage>
        <taxon>Bacteria</taxon>
        <taxon>Bacillati</taxon>
        <taxon>Actinomycetota</taxon>
        <taxon>Actinomycetes</taxon>
        <taxon>Micrococcales</taxon>
        <taxon>Micrococcaceae</taxon>
        <taxon>Paeniglutamicibacter</taxon>
    </lineage>
</organism>
<dbReference type="PROSITE" id="PS50949">
    <property type="entry name" value="HTH_GNTR"/>
    <property type="match status" value="1"/>
</dbReference>
<dbReference type="CDD" id="cd07377">
    <property type="entry name" value="WHTH_GntR"/>
    <property type="match status" value="1"/>
</dbReference>
<dbReference type="EMBL" id="BAABLK010000023">
    <property type="protein sequence ID" value="GAA5226786.1"/>
    <property type="molecule type" value="Genomic_DNA"/>
</dbReference>
<keyword evidence="1" id="KW-0805">Transcription regulation</keyword>
<dbReference type="RefSeq" id="WP_210100791.1">
    <property type="nucleotide sequence ID" value="NZ_BAABLK010000023.1"/>
</dbReference>
<evidence type="ECO:0000256" key="1">
    <source>
        <dbReference type="ARBA" id="ARBA00023015"/>
    </source>
</evidence>
<dbReference type="InterPro" id="IPR050679">
    <property type="entry name" value="Bact_HTH_transcr_reg"/>
</dbReference>
<keyword evidence="6" id="KW-1185">Reference proteome</keyword>
<feature type="domain" description="HTH gntR-type" evidence="4">
    <location>
        <begin position="20"/>
        <end position="87"/>
    </location>
</feature>
<keyword evidence="3" id="KW-0804">Transcription</keyword>
<evidence type="ECO:0000256" key="2">
    <source>
        <dbReference type="ARBA" id="ARBA00023125"/>
    </source>
</evidence>
<gene>
    <name evidence="5" type="ORF">GCM10025778_13190</name>
</gene>
<dbReference type="Gene3D" id="1.10.10.10">
    <property type="entry name" value="Winged helix-like DNA-binding domain superfamily/Winged helix DNA-binding domain"/>
    <property type="match status" value="1"/>
</dbReference>
<dbReference type="Proteomes" id="UP001501257">
    <property type="component" value="Unassembled WGS sequence"/>
</dbReference>
<dbReference type="InterPro" id="IPR036390">
    <property type="entry name" value="WH_DNA-bd_sf"/>
</dbReference>
<dbReference type="InterPro" id="IPR036388">
    <property type="entry name" value="WH-like_DNA-bd_sf"/>
</dbReference>
<comment type="caution">
    <text evidence="5">The sequence shown here is derived from an EMBL/GenBank/DDBJ whole genome shotgun (WGS) entry which is preliminary data.</text>
</comment>
<proteinExistence type="predicted"/>
<evidence type="ECO:0000313" key="6">
    <source>
        <dbReference type="Proteomes" id="UP001501257"/>
    </source>
</evidence>
<dbReference type="PRINTS" id="PR00035">
    <property type="entry name" value="HTHGNTR"/>
</dbReference>
<sequence>MKPYAPQPVVMGTIDPTSKVSKYRQIREILRNHARNICQPGYRLPPERELAEGFNVARKTLRQAIDSLVEDQVLKRVVGVGTFVAHPKVDLQVRLNSYSEEMVRRGMVPDAHVLRFEEVPASGSLSRHMEIDEGAPVIRFSRLLLADGKPMSLDENFLPSELVPGFLNDPPPTSLYQSLHERYNLILEWGEDQIESAAATSEHARLLHVDVGYPLLRITRYAFVGEGLVDYSVSLYRSDRYKLFVPLERQGSRSPRYTTMR</sequence>
<name>A0ABP9TKY0_9MICC</name>
<dbReference type="Pfam" id="PF07702">
    <property type="entry name" value="UTRA"/>
    <property type="match status" value="1"/>
</dbReference>
<dbReference type="InterPro" id="IPR028978">
    <property type="entry name" value="Chorismate_lyase_/UTRA_dom_sf"/>
</dbReference>
<accession>A0ABP9TKY0</accession>
<keyword evidence="2" id="KW-0238">DNA-binding</keyword>
<dbReference type="SMART" id="SM00345">
    <property type="entry name" value="HTH_GNTR"/>
    <property type="match status" value="1"/>
</dbReference>